<keyword evidence="2" id="KW-0645">Protease</keyword>
<accession>A0ABX7N925</accession>
<feature type="region of interest" description="Disordered" evidence="1">
    <location>
        <begin position="27"/>
        <end position="47"/>
    </location>
</feature>
<name>A0ABX7N925_9BACT</name>
<dbReference type="GO" id="GO:0008233">
    <property type="term" value="F:peptidase activity"/>
    <property type="evidence" value="ECO:0007669"/>
    <property type="project" value="UniProtKB-KW"/>
</dbReference>
<dbReference type="Proteomes" id="UP000663090">
    <property type="component" value="Chromosome"/>
</dbReference>
<reference evidence="2 3" key="1">
    <citation type="submission" date="2021-02" db="EMBL/GenBank/DDBJ databases">
        <title>De Novo genome assembly of isolated myxobacteria.</title>
        <authorList>
            <person name="Stevens D.C."/>
        </authorList>
    </citation>
    <scope>NUCLEOTIDE SEQUENCE [LARGE SCALE GENOMIC DNA]</scope>
    <source>
        <strain evidence="2 3">SCHIC003</strain>
    </source>
</reference>
<keyword evidence="2" id="KW-0378">Hydrolase</keyword>
<dbReference type="GO" id="GO:0006508">
    <property type="term" value="P:proteolysis"/>
    <property type="evidence" value="ECO:0007669"/>
    <property type="project" value="UniProtKB-KW"/>
</dbReference>
<evidence type="ECO:0000313" key="3">
    <source>
        <dbReference type="Proteomes" id="UP000663090"/>
    </source>
</evidence>
<keyword evidence="3" id="KW-1185">Reference proteome</keyword>
<evidence type="ECO:0000256" key="1">
    <source>
        <dbReference type="SAM" id="MobiDB-lite"/>
    </source>
</evidence>
<gene>
    <name evidence="2" type="ORF">JY572_31615</name>
</gene>
<evidence type="ECO:0000313" key="2">
    <source>
        <dbReference type="EMBL" id="QSQ12863.1"/>
    </source>
</evidence>
<proteinExistence type="predicted"/>
<protein>
    <submittedName>
        <fullName evidence="2">Protease</fullName>
    </submittedName>
</protein>
<dbReference type="Gene3D" id="2.60.40.2970">
    <property type="match status" value="1"/>
</dbReference>
<dbReference type="EMBL" id="CP071091">
    <property type="protein sequence ID" value="QSQ12863.1"/>
    <property type="molecule type" value="Genomic_DNA"/>
</dbReference>
<organism evidence="2 3">
    <name type="scientific">Myxococcus landrumensis</name>
    <dbReference type="NCBI Taxonomy" id="2813577"/>
    <lineage>
        <taxon>Bacteria</taxon>
        <taxon>Pseudomonadati</taxon>
        <taxon>Myxococcota</taxon>
        <taxon>Myxococcia</taxon>
        <taxon>Myxococcales</taxon>
        <taxon>Cystobacterineae</taxon>
        <taxon>Myxococcaceae</taxon>
        <taxon>Myxococcus</taxon>
    </lineage>
</organism>
<sequence>MGAHMTCGQMGRIALLTLAITGSGCASRKEESAPPVPPVDSRPEETAVKTSTLECSLSAPAQVKAGEPVELVFKLTNTTKQPLYVLKWHTPLEGIRNNIFTVTRAGSAAELSYGGPMMKRGPPDASAYATIAPGESVEGRVDLSLAYELNQPGTYHVTFRGPLMDVTSDAAKVPALSGEFHDVAVKCPPVDITVT</sequence>